<protein>
    <submittedName>
        <fullName evidence="1">Uncharacterized protein</fullName>
    </submittedName>
</protein>
<sequence>MCTSTTSVSIQTRYDFVPSAFKHKGIILRIISPINSFRERSEVNFIFPFVECCFVESRKTVINAFLAKIFRCTELKLTAMQKRKLTEAQVICVSSPTNPVIAQQKRGWSYVHSSNIVFNFRSASSGIF</sequence>
<dbReference type="Proteomes" id="UP000735302">
    <property type="component" value="Unassembled WGS sequence"/>
</dbReference>
<gene>
    <name evidence="1" type="ORF">PoB_007377200</name>
</gene>
<reference evidence="1 2" key="1">
    <citation type="journal article" date="2021" name="Elife">
        <title>Chloroplast acquisition without the gene transfer in kleptoplastic sea slugs, Plakobranchus ocellatus.</title>
        <authorList>
            <person name="Maeda T."/>
            <person name="Takahashi S."/>
            <person name="Yoshida T."/>
            <person name="Shimamura S."/>
            <person name="Takaki Y."/>
            <person name="Nagai Y."/>
            <person name="Toyoda A."/>
            <person name="Suzuki Y."/>
            <person name="Arimoto A."/>
            <person name="Ishii H."/>
            <person name="Satoh N."/>
            <person name="Nishiyama T."/>
            <person name="Hasebe M."/>
            <person name="Maruyama T."/>
            <person name="Minagawa J."/>
            <person name="Obokata J."/>
            <person name="Shigenobu S."/>
        </authorList>
    </citation>
    <scope>NUCLEOTIDE SEQUENCE [LARGE SCALE GENOMIC DNA]</scope>
</reference>
<dbReference type="EMBL" id="BLXT01008287">
    <property type="protein sequence ID" value="GFO47267.1"/>
    <property type="molecule type" value="Genomic_DNA"/>
</dbReference>
<organism evidence="1 2">
    <name type="scientific">Plakobranchus ocellatus</name>
    <dbReference type="NCBI Taxonomy" id="259542"/>
    <lineage>
        <taxon>Eukaryota</taxon>
        <taxon>Metazoa</taxon>
        <taxon>Spiralia</taxon>
        <taxon>Lophotrochozoa</taxon>
        <taxon>Mollusca</taxon>
        <taxon>Gastropoda</taxon>
        <taxon>Heterobranchia</taxon>
        <taxon>Euthyneura</taxon>
        <taxon>Panpulmonata</taxon>
        <taxon>Sacoglossa</taxon>
        <taxon>Placobranchoidea</taxon>
        <taxon>Plakobranchidae</taxon>
        <taxon>Plakobranchus</taxon>
    </lineage>
</organism>
<evidence type="ECO:0000313" key="1">
    <source>
        <dbReference type="EMBL" id="GFO47267.1"/>
    </source>
</evidence>
<keyword evidence="2" id="KW-1185">Reference proteome</keyword>
<evidence type="ECO:0000313" key="2">
    <source>
        <dbReference type="Proteomes" id="UP000735302"/>
    </source>
</evidence>
<comment type="caution">
    <text evidence="1">The sequence shown here is derived from an EMBL/GenBank/DDBJ whole genome shotgun (WGS) entry which is preliminary data.</text>
</comment>
<dbReference type="AlphaFoldDB" id="A0AAV4DSG9"/>
<name>A0AAV4DSG9_9GAST</name>
<proteinExistence type="predicted"/>
<accession>A0AAV4DSG9</accession>